<dbReference type="Proteomes" id="UP001590951">
    <property type="component" value="Unassembled WGS sequence"/>
</dbReference>
<name>A0ABR4AST9_9LECA</name>
<organism evidence="2 3">
    <name type="scientific">Lepraria finkii</name>
    <dbReference type="NCBI Taxonomy" id="1340010"/>
    <lineage>
        <taxon>Eukaryota</taxon>
        <taxon>Fungi</taxon>
        <taxon>Dikarya</taxon>
        <taxon>Ascomycota</taxon>
        <taxon>Pezizomycotina</taxon>
        <taxon>Lecanoromycetes</taxon>
        <taxon>OSLEUM clade</taxon>
        <taxon>Lecanoromycetidae</taxon>
        <taxon>Lecanorales</taxon>
        <taxon>Lecanorineae</taxon>
        <taxon>Stereocaulaceae</taxon>
        <taxon>Lepraria</taxon>
    </lineage>
</organism>
<gene>
    <name evidence="2" type="ORF">ABVK25_011291</name>
</gene>
<reference evidence="2 3" key="1">
    <citation type="submission" date="2024-09" db="EMBL/GenBank/DDBJ databases">
        <title>Rethinking Asexuality: The Enigmatic Case of Functional Sexual Genes in Lepraria (Stereocaulaceae).</title>
        <authorList>
            <person name="Doellman M."/>
            <person name="Sun Y."/>
            <person name="Barcenas-Pena A."/>
            <person name="Lumbsch H.T."/>
            <person name="Grewe F."/>
        </authorList>
    </citation>
    <scope>NUCLEOTIDE SEQUENCE [LARGE SCALE GENOMIC DNA]</scope>
    <source>
        <strain evidence="2 3">Grewe 0041</strain>
    </source>
</reference>
<proteinExistence type="predicted"/>
<evidence type="ECO:0000256" key="1">
    <source>
        <dbReference type="SAM" id="MobiDB-lite"/>
    </source>
</evidence>
<dbReference type="EMBL" id="JBHFEH010000092">
    <property type="protein sequence ID" value="KAL2047836.1"/>
    <property type="molecule type" value="Genomic_DNA"/>
</dbReference>
<feature type="compositionally biased region" description="Low complexity" evidence="1">
    <location>
        <begin position="1"/>
        <end position="13"/>
    </location>
</feature>
<comment type="caution">
    <text evidence="2">The sequence shown here is derived from an EMBL/GenBank/DDBJ whole genome shotgun (WGS) entry which is preliminary data.</text>
</comment>
<sequence>MNPTPATTSASPTEVPQHPKDHGRGTSKVISLLKGPQPNGGGAVGYGCTVM</sequence>
<feature type="region of interest" description="Disordered" evidence="1">
    <location>
        <begin position="1"/>
        <end position="51"/>
    </location>
</feature>
<accession>A0ABR4AST9</accession>
<protein>
    <submittedName>
        <fullName evidence="2">Uncharacterized protein</fullName>
    </submittedName>
</protein>
<keyword evidence="3" id="KW-1185">Reference proteome</keyword>
<evidence type="ECO:0000313" key="3">
    <source>
        <dbReference type="Proteomes" id="UP001590951"/>
    </source>
</evidence>
<evidence type="ECO:0000313" key="2">
    <source>
        <dbReference type="EMBL" id="KAL2047836.1"/>
    </source>
</evidence>